<evidence type="ECO:0000313" key="4">
    <source>
        <dbReference type="EMBL" id="PPS21012.1"/>
    </source>
</evidence>
<comment type="caution">
    <text evidence="4">The sequence shown here is derived from an EMBL/GenBank/DDBJ whole genome shotgun (WGS) entry which is preliminary data.</text>
</comment>
<dbReference type="PANTHER" id="PTHR30329">
    <property type="entry name" value="STATOR ELEMENT OF FLAGELLAR MOTOR COMPLEX"/>
    <property type="match status" value="1"/>
</dbReference>
<keyword evidence="2" id="KW-0732">Signal</keyword>
<feature type="chain" id="PRO_5045619009" evidence="2">
    <location>
        <begin position="19"/>
        <end position="203"/>
    </location>
</feature>
<dbReference type="InterPro" id="IPR050330">
    <property type="entry name" value="Bact_OuterMem_StrucFunc"/>
</dbReference>
<dbReference type="SUPFAM" id="SSF103088">
    <property type="entry name" value="OmpA-like"/>
    <property type="match status" value="1"/>
</dbReference>
<evidence type="ECO:0000256" key="2">
    <source>
        <dbReference type="SAM" id="SignalP"/>
    </source>
</evidence>
<evidence type="ECO:0000256" key="1">
    <source>
        <dbReference type="PROSITE-ProRule" id="PRU00473"/>
    </source>
</evidence>
<dbReference type="Pfam" id="PF00691">
    <property type="entry name" value="OmpA"/>
    <property type="match status" value="1"/>
</dbReference>
<dbReference type="Gene3D" id="3.30.1330.60">
    <property type="entry name" value="OmpA-like domain"/>
    <property type="match status" value="1"/>
</dbReference>
<name>A0ABX5B2Y6_9SPIR</name>
<dbReference type="EMBL" id="JJMJ01000240">
    <property type="protein sequence ID" value="PPS21012.1"/>
    <property type="molecule type" value="Genomic_DNA"/>
</dbReference>
<feature type="signal peptide" evidence="2">
    <location>
        <begin position="1"/>
        <end position="18"/>
    </location>
</feature>
<evidence type="ECO:0000313" key="5">
    <source>
        <dbReference type="Proteomes" id="UP000238924"/>
    </source>
</evidence>
<evidence type="ECO:0000259" key="3">
    <source>
        <dbReference type="PROSITE" id="PS51123"/>
    </source>
</evidence>
<dbReference type="Proteomes" id="UP000238924">
    <property type="component" value="Unassembled WGS sequence"/>
</dbReference>
<protein>
    <submittedName>
        <fullName evidence="4">Cell envelope biogenesis protein OmpA</fullName>
    </submittedName>
</protein>
<accession>A0ABX5B2Y6</accession>
<reference evidence="4 5" key="1">
    <citation type="submission" date="2014-04" db="EMBL/GenBank/DDBJ databases">
        <title>Whole genome sequence of 'Brachyspira hampsonii' D13-03603F2.</title>
        <authorList>
            <person name="Patterson A.H."/>
            <person name="Chaban B."/>
            <person name="Fernando C."/>
            <person name="Harding J.C."/>
            <person name="Hill J.E."/>
        </authorList>
    </citation>
    <scope>NUCLEOTIDE SEQUENCE [LARGE SCALE GENOMIC DNA]</scope>
    <source>
        <strain evidence="4 5">D13-03603F2</strain>
    </source>
</reference>
<organism evidence="4 5">
    <name type="scientific">Brachyspira murdochii</name>
    <dbReference type="NCBI Taxonomy" id="84378"/>
    <lineage>
        <taxon>Bacteria</taxon>
        <taxon>Pseudomonadati</taxon>
        <taxon>Spirochaetota</taxon>
        <taxon>Spirochaetia</taxon>
        <taxon>Brachyspirales</taxon>
        <taxon>Brachyspiraceae</taxon>
        <taxon>Brachyspira</taxon>
    </lineage>
</organism>
<dbReference type="PANTHER" id="PTHR30329:SF21">
    <property type="entry name" value="LIPOPROTEIN YIAD-RELATED"/>
    <property type="match status" value="1"/>
</dbReference>
<keyword evidence="5" id="KW-1185">Reference proteome</keyword>
<dbReference type="InterPro" id="IPR036737">
    <property type="entry name" value="OmpA-like_sf"/>
</dbReference>
<dbReference type="InterPro" id="IPR006665">
    <property type="entry name" value="OmpA-like"/>
</dbReference>
<keyword evidence="1" id="KW-0472">Membrane</keyword>
<dbReference type="PROSITE" id="PS51123">
    <property type="entry name" value="OMPA_2"/>
    <property type="match status" value="1"/>
</dbReference>
<sequence length="203" mass="23179">MKKIIFIFTLLIFVIACKSTPESSTPEDVVIAEEPTPAVEEENEENEEKEAAVLYLPENTYIRETDRGRVLETNPKIIFKLVETNIPASADITFAQVMEFLDKNTNANIILEAHTSNRGIAYPYNYNLSVVRAKNGKKYLLDKGVASERVIESPLGEALPEYPTQNDLRRYEFVIIENDDDMVKYNTYISQIDVRQESTYQGN</sequence>
<dbReference type="PROSITE" id="PS51257">
    <property type="entry name" value="PROKAR_LIPOPROTEIN"/>
    <property type="match status" value="1"/>
</dbReference>
<dbReference type="RefSeq" id="WP_104619133.1">
    <property type="nucleotide sequence ID" value="NZ_JJMJ01000240.1"/>
</dbReference>
<feature type="domain" description="OmpA-like" evidence="3">
    <location>
        <begin position="66"/>
        <end position="179"/>
    </location>
</feature>
<gene>
    <name evidence="4" type="ORF">DJ52_13450</name>
</gene>
<proteinExistence type="predicted"/>